<dbReference type="OMA" id="VYTTFPD"/>
<sequence length="142" mass="15638">DFDPATVKALLFTLLMFSGLRSVGLRLFSMATETYVSGTHSAAFITCPNMEVAKDIARGVVQKKLAACVNIVPQITSVYEWKGNIEEDSEILLMVKTRSTKVGDLAAYVRSVHPYDVAEVISVPIDQGNPPYMKWLSEVVPE</sequence>
<dbReference type="PANTHER" id="PTHR23419">
    <property type="entry name" value="DIVALENT CATION TOLERANCE CUTA-RELATED"/>
    <property type="match status" value="1"/>
</dbReference>
<comment type="subunit">
    <text evidence="2">Homotrimer.</text>
</comment>
<feature type="non-terminal residue" evidence="4">
    <location>
        <position position="1"/>
    </location>
</feature>
<comment type="caution">
    <text evidence="4">The sequence shown here is derived from an EMBL/GenBank/DDBJ whole genome shotgun (WGS) entry which is preliminary data.</text>
</comment>
<dbReference type="Proteomes" id="UP000287033">
    <property type="component" value="Unassembled WGS sequence"/>
</dbReference>
<evidence type="ECO:0000313" key="5">
    <source>
        <dbReference type="Proteomes" id="UP000287033"/>
    </source>
</evidence>
<gene>
    <name evidence="4" type="ORF">chiPu_0018124</name>
</gene>
<dbReference type="SUPFAM" id="SSF54913">
    <property type="entry name" value="GlnB-like"/>
    <property type="match status" value="1"/>
</dbReference>
<dbReference type="AlphaFoldDB" id="A0A401RL94"/>
<dbReference type="InterPro" id="IPR015867">
    <property type="entry name" value="N-reg_PII/ATP_PRibTrfase_C"/>
</dbReference>
<keyword evidence="5" id="KW-1185">Reference proteome</keyword>
<dbReference type="EMBL" id="BEZZ01001476">
    <property type="protein sequence ID" value="GCC18923.1"/>
    <property type="molecule type" value="Genomic_DNA"/>
</dbReference>
<proteinExistence type="inferred from homology"/>
<dbReference type="Gene3D" id="3.30.70.120">
    <property type="match status" value="1"/>
</dbReference>
<evidence type="ECO:0000313" key="4">
    <source>
        <dbReference type="EMBL" id="GCC18923.1"/>
    </source>
</evidence>
<dbReference type="PANTHER" id="PTHR23419:SF1">
    <property type="entry name" value="PROTEIN CUTA"/>
    <property type="match status" value="1"/>
</dbReference>
<dbReference type="FunFam" id="3.30.70.120:FF:000005">
    <property type="entry name" value="CUTA isoform 1"/>
    <property type="match status" value="1"/>
</dbReference>
<dbReference type="GO" id="GO:0005507">
    <property type="term" value="F:copper ion binding"/>
    <property type="evidence" value="ECO:0007669"/>
    <property type="project" value="TreeGrafter"/>
</dbReference>
<keyword evidence="3" id="KW-0732">Signal</keyword>
<reference evidence="4 5" key="1">
    <citation type="journal article" date="2018" name="Nat. Ecol. Evol.">
        <title>Shark genomes provide insights into elasmobranch evolution and the origin of vertebrates.</title>
        <authorList>
            <person name="Hara Y"/>
            <person name="Yamaguchi K"/>
            <person name="Onimaru K"/>
            <person name="Kadota M"/>
            <person name="Koyanagi M"/>
            <person name="Keeley SD"/>
            <person name="Tatsumi K"/>
            <person name="Tanaka K"/>
            <person name="Motone F"/>
            <person name="Kageyama Y"/>
            <person name="Nozu R"/>
            <person name="Adachi N"/>
            <person name="Nishimura O"/>
            <person name="Nakagawa R"/>
            <person name="Tanegashima C"/>
            <person name="Kiyatake I"/>
            <person name="Matsumoto R"/>
            <person name="Murakumo K"/>
            <person name="Nishida K"/>
            <person name="Terakita A"/>
            <person name="Kuratani S"/>
            <person name="Sato K"/>
            <person name="Hyodo S Kuraku.S."/>
        </authorList>
    </citation>
    <scope>NUCLEOTIDE SEQUENCE [LARGE SCALE GENOMIC DNA]</scope>
</reference>
<evidence type="ECO:0000256" key="3">
    <source>
        <dbReference type="ARBA" id="ARBA00022729"/>
    </source>
</evidence>
<dbReference type="OrthoDB" id="2017693at2759"/>
<dbReference type="GO" id="GO:0008104">
    <property type="term" value="P:intracellular protein localization"/>
    <property type="evidence" value="ECO:0007669"/>
    <property type="project" value="UniProtKB-ARBA"/>
</dbReference>
<name>A0A401RL94_CHIPU</name>
<dbReference type="STRING" id="137246.A0A401RL94"/>
<evidence type="ECO:0000256" key="1">
    <source>
        <dbReference type="ARBA" id="ARBA00010169"/>
    </source>
</evidence>
<comment type="similarity">
    <text evidence="1">Belongs to the CutA family.</text>
</comment>
<organism evidence="4 5">
    <name type="scientific">Chiloscyllium punctatum</name>
    <name type="common">Brownbanded bambooshark</name>
    <name type="synonym">Hemiscyllium punctatum</name>
    <dbReference type="NCBI Taxonomy" id="137246"/>
    <lineage>
        <taxon>Eukaryota</taxon>
        <taxon>Metazoa</taxon>
        <taxon>Chordata</taxon>
        <taxon>Craniata</taxon>
        <taxon>Vertebrata</taxon>
        <taxon>Chondrichthyes</taxon>
        <taxon>Elasmobranchii</taxon>
        <taxon>Galeomorphii</taxon>
        <taxon>Galeoidea</taxon>
        <taxon>Orectolobiformes</taxon>
        <taxon>Hemiscylliidae</taxon>
        <taxon>Chiloscyllium</taxon>
    </lineage>
</organism>
<dbReference type="Pfam" id="PF03091">
    <property type="entry name" value="CutA1"/>
    <property type="match status" value="1"/>
</dbReference>
<accession>A0A401RL94</accession>
<protein>
    <submittedName>
        <fullName evidence="4">Uncharacterized protein</fullName>
    </submittedName>
</protein>
<dbReference type="InterPro" id="IPR004323">
    <property type="entry name" value="Ion_tolerance_CutA"/>
</dbReference>
<dbReference type="InterPro" id="IPR011322">
    <property type="entry name" value="N-reg_PII-like_a/b"/>
</dbReference>
<dbReference type="GO" id="GO:0010038">
    <property type="term" value="P:response to metal ion"/>
    <property type="evidence" value="ECO:0007669"/>
    <property type="project" value="InterPro"/>
</dbReference>
<evidence type="ECO:0000256" key="2">
    <source>
        <dbReference type="ARBA" id="ARBA00011233"/>
    </source>
</evidence>